<dbReference type="PANTHER" id="PTHR44051:SF8">
    <property type="entry name" value="GLUTATHIONE S-TRANSFERASE GSTA"/>
    <property type="match status" value="1"/>
</dbReference>
<proteinExistence type="predicted"/>
<dbReference type="CDD" id="cd03057">
    <property type="entry name" value="GST_N_Beta"/>
    <property type="match status" value="1"/>
</dbReference>
<dbReference type="InterPro" id="IPR036282">
    <property type="entry name" value="Glutathione-S-Trfase_C_sf"/>
</dbReference>
<dbReference type="PROSITE" id="PS50405">
    <property type="entry name" value="GST_CTER"/>
    <property type="match status" value="1"/>
</dbReference>
<evidence type="ECO:0000313" key="3">
    <source>
        <dbReference type="Proteomes" id="UP001187734"/>
    </source>
</evidence>
<sequence>MPQLTLYRADGASSLAPHVLLRDLSIPFNVVLMKDGEGGYEAADGSLSNAEYRNRVNANGYVPILQVDDYTISEMPAILLFIATLIPDRQLGGQSPIERIKVLEWLAWSASQVHGLGFMMLFHAERFTQDRDLSPKLHERGKQIVEASFAQIETRLGSHAHPCGEAETVVDFNLLLFWYWGQDAGIANIEHYPSFGRLIKGLEERESVRLALSLEGFELSFNSTV</sequence>
<gene>
    <name evidence="2" type="ORF">FTOL_06740</name>
</gene>
<dbReference type="PANTHER" id="PTHR44051">
    <property type="entry name" value="GLUTATHIONE S-TRANSFERASE-RELATED"/>
    <property type="match status" value="1"/>
</dbReference>
<evidence type="ECO:0000259" key="1">
    <source>
        <dbReference type="PROSITE" id="PS50405"/>
    </source>
</evidence>
<dbReference type="Gene3D" id="1.20.1050.10">
    <property type="match status" value="1"/>
</dbReference>
<protein>
    <submittedName>
        <fullName evidence="2">Related to glutathione S-transferase GST-6.0</fullName>
    </submittedName>
</protein>
<dbReference type="EMBL" id="ONZP01000224">
    <property type="protein sequence ID" value="SPJ78351.1"/>
    <property type="molecule type" value="Genomic_DNA"/>
</dbReference>
<dbReference type="InterPro" id="IPR010987">
    <property type="entry name" value="Glutathione-S-Trfase_C-like"/>
</dbReference>
<dbReference type="AlphaFoldDB" id="A0AAE8SIQ6"/>
<comment type="caution">
    <text evidence="2">The sequence shown here is derived from an EMBL/GenBank/DDBJ whole genome shotgun (WGS) entry which is preliminary data.</text>
</comment>
<dbReference type="InterPro" id="IPR036249">
    <property type="entry name" value="Thioredoxin-like_sf"/>
</dbReference>
<evidence type="ECO:0000313" key="2">
    <source>
        <dbReference type="EMBL" id="SPJ78351.1"/>
    </source>
</evidence>
<feature type="domain" description="GST C-terminal" evidence="1">
    <location>
        <begin position="95"/>
        <end position="225"/>
    </location>
</feature>
<name>A0AAE8SIQ6_9HYPO</name>
<organism evidence="2 3">
    <name type="scientific">Fusarium torulosum</name>
    <dbReference type="NCBI Taxonomy" id="33205"/>
    <lineage>
        <taxon>Eukaryota</taxon>
        <taxon>Fungi</taxon>
        <taxon>Dikarya</taxon>
        <taxon>Ascomycota</taxon>
        <taxon>Pezizomycotina</taxon>
        <taxon>Sordariomycetes</taxon>
        <taxon>Hypocreomycetidae</taxon>
        <taxon>Hypocreales</taxon>
        <taxon>Nectriaceae</taxon>
        <taxon>Fusarium</taxon>
    </lineage>
</organism>
<keyword evidence="3" id="KW-1185">Reference proteome</keyword>
<dbReference type="Gene3D" id="3.40.30.10">
    <property type="entry name" value="Glutaredoxin"/>
    <property type="match status" value="1"/>
</dbReference>
<dbReference type="SUPFAM" id="SSF52833">
    <property type="entry name" value="Thioredoxin-like"/>
    <property type="match status" value="1"/>
</dbReference>
<dbReference type="SUPFAM" id="SSF47616">
    <property type="entry name" value="GST C-terminal domain-like"/>
    <property type="match status" value="1"/>
</dbReference>
<accession>A0AAE8SIQ6</accession>
<reference evidence="2" key="1">
    <citation type="submission" date="2018-03" db="EMBL/GenBank/DDBJ databases">
        <authorList>
            <person name="Guldener U."/>
        </authorList>
    </citation>
    <scope>NUCLEOTIDE SEQUENCE</scope>
</reference>
<dbReference type="Proteomes" id="UP001187734">
    <property type="component" value="Unassembled WGS sequence"/>
</dbReference>